<dbReference type="AlphaFoldDB" id="A0A6J4VVZ7"/>
<proteinExistence type="predicted"/>
<gene>
    <name evidence="2" type="ORF">AVDCRST_MAG19-4723</name>
</gene>
<sequence length="81" mass="8357">MDDRRQRGFEPVPEAGDGIPDVVEAVEQGELTGEQAADQLQQAARRRVAEEGPALDTDSDGTITTGGAGSGQGMSQARTGS</sequence>
<feature type="region of interest" description="Disordered" evidence="1">
    <location>
        <begin position="1"/>
        <end position="20"/>
    </location>
</feature>
<dbReference type="EMBL" id="CADCWL010000247">
    <property type="protein sequence ID" value="CAA9584452.1"/>
    <property type="molecule type" value="Genomic_DNA"/>
</dbReference>
<accession>A0A6J4VVZ7</accession>
<feature type="region of interest" description="Disordered" evidence="1">
    <location>
        <begin position="37"/>
        <end position="81"/>
    </location>
</feature>
<protein>
    <submittedName>
        <fullName evidence="2">Uncharacterized protein</fullName>
    </submittedName>
</protein>
<evidence type="ECO:0000313" key="2">
    <source>
        <dbReference type="EMBL" id="CAA9584452.1"/>
    </source>
</evidence>
<name>A0A6J4VVZ7_9BACT</name>
<evidence type="ECO:0000256" key="1">
    <source>
        <dbReference type="SAM" id="MobiDB-lite"/>
    </source>
</evidence>
<organism evidence="2">
    <name type="scientific">uncultured Thermomicrobiales bacterium</name>
    <dbReference type="NCBI Taxonomy" id="1645740"/>
    <lineage>
        <taxon>Bacteria</taxon>
        <taxon>Pseudomonadati</taxon>
        <taxon>Thermomicrobiota</taxon>
        <taxon>Thermomicrobia</taxon>
        <taxon>Thermomicrobiales</taxon>
        <taxon>environmental samples</taxon>
    </lineage>
</organism>
<reference evidence="2" key="1">
    <citation type="submission" date="2020-02" db="EMBL/GenBank/DDBJ databases">
        <authorList>
            <person name="Meier V. D."/>
        </authorList>
    </citation>
    <scope>NUCLEOTIDE SEQUENCE</scope>
    <source>
        <strain evidence="2">AVDCRST_MAG19</strain>
    </source>
</reference>